<dbReference type="CDD" id="cd14014">
    <property type="entry name" value="STKc_PknB_like"/>
    <property type="match status" value="1"/>
</dbReference>
<keyword evidence="5" id="KW-0418">Kinase</keyword>
<evidence type="ECO:0000256" key="8">
    <source>
        <dbReference type="SAM" id="MobiDB-lite"/>
    </source>
</evidence>
<keyword evidence="4 7" id="KW-0547">Nucleotide-binding</keyword>
<keyword evidence="3" id="KW-0808">Transferase</keyword>
<feature type="compositionally biased region" description="Low complexity" evidence="8">
    <location>
        <begin position="419"/>
        <end position="436"/>
    </location>
</feature>
<dbReference type="InterPro" id="IPR000719">
    <property type="entry name" value="Prot_kinase_dom"/>
</dbReference>
<dbReference type="Gene3D" id="1.10.510.10">
    <property type="entry name" value="Transferase(Phosphotransferase) domain 1"/>
    <property type="match status" value="1"/>
</dbReference>
<evidence type="ECO:0000259" key="10">
    <source>
        <dbReference type="PROSITE" id="PS50011"/>
    </source>
</evidence>
<evidence type="ECO:0000313" key="12">
    <source>
        <dbReference type="Proteomes" id="UP000241118"/>
    </source>
</evidence>
<feature type="compositionally biased region" description="Low complexity" evidence="8">
    <location>
        <begin position="350"/>
        <end position="369"/>
    </location>
</feature>
<dbReference type="PANTHER" id="PTHR43289:SF6">
    <property type="entry name" value="SERINE_THREONINE-PROTEIN KINASE NEKL-3"/>
    <property type="match status" value="1"/>
</dbReference>
<feature type="compositionally biased region" description="Pro residues" evidence="8">
    <location>
        <begin position="281"/>
        <end position="297"/>
    </location>
</feature>
<feature type="compositionally biased region" description="Polar residues" evidence="8">
    <location>
        <begin position="340"/>
        <end position="349"/>
    </location>
</feature>
<feature type="transmembrane region" description="Helical" evidence="9">
    <location>
        <begin position="388"/>
        <end position="408"/>
    </location>
</feature>
<dbReference type="RefSeq" id="WP_106619702.1">
    <property type="nucleotide sequence ID" value="NZ_PYAX01000019.1"/>
</dbReference>
<feature type="domain" description="Protein kinase" evidence="10">
    <location>
        <begin position="11"/>
        <end position="267"/>
    </location>
</feature>
<evidence type="ECO:0000256" key="2">
    <source>
        <dbReference type="ARBA" id="ARBA00022527"/>
    </source>
</evidence>
<feature type="binding site" evidence="7">
    <location>
        <position position="40"/>
    </location>
    <ligand>
        <name>ATP</name>
        <dbReference type="ChEBI" id="CHEBI:30616"/>
    </ligand>
</feature>
<feature type="region of interest" description="Disordered" evidence="8">
    <location>
        <begin position="525"/>
        <end position="566"/>
    </location>
</feature>
<sequence>MDVGRLVAGRYRLRGRVGAGAMGVVWQALDERLDRVVALKQLVVPEGSDPVAAVGRAAREARIAARLQHPNAVTVHDVVEDDGKPVLVMEYLSARTLADLIAQGPLPAERVVGIGAQIAGALAAAHASGIVHRDVKPGNVLLTEDGTAKITDFGIARAVGDVTVTRTGLLAGTPAFLSPEVARGGEPGPASDVFALGATLYAAVEGRPPFGDGDNAIVLLHAVAAGHFAPPTQAGPLTEVLLDLLRTDPTARPTMAQAAERLREPTAPRPAPTRLDLHPADSPPPPTGRAPAGPTPRPTGQATSDATSRPTGPHPANLTPWPTGRPVAEPTPRTGEEPVNTPQWQTGPQPTAVAAHPAGPPHATGPAGTSVAPHPNALAPRSARGGRVGLIAVAAAAAVGLVVLVLVLTNGNRATDDTAGASKSTSSPSSAAPSPAQLEGAVAEYYALVPKDTARAWEMLGPGLRAQGRDQYEKSWRDVKDLTVSSPPTAAGPDTVTVGIDFTGVEGKRFRESHRLRLVVHNGTPLIDSDEVVSSQRIDKGNGDDKDDDDNEKDDRKRGGGKSGEN</sequence>
<comment type="caution">
    <text evidence="11">The sequence shown here is derived from an EMBL/GenBank/DDBJ whole genome shotgun (WGS) entry which is preliminary data.</text>
</comment>
<dbReference type="InterPro" id="IPR008271">
    <property type="entry name" value="Ser/Thr_kinase_AS"/>
</dbReference>
<dbReference type="EMBL" id="PYAX01000019">
    <property type="protein sequence ID" value="PSL51587.1"/>
    <property type="molecule type" value="Genomic_DNA"/>
</dbReference>
<organism evidence="11 12">
    <name type="scientific">Saccharothrix carnea</name>
    <dbReference type="NCBI Taxonomy" id="1280637"/>
    <lineage>
        <taxon>Bacteria</taxon>
        <taxon>Bacillati</taxon>
        <taxon>Actinomycetota</taxon>
        <taxon>Actinomycetes</taxon>
        <taxon>Pseudonocardiales</taxon>
        <taxon>Pseudonocardiaceae</taxon>
        <taxon>Saccharothrix</taxon>
    </lineage>
</organism>
<protein>
    <recommendedName>
        <fullName evidence="1">non-specific serine/threonine protein kinase</fullName>
        <ecNumber evidence="1">2.7.11.1</ecNumber>
    </recommendedName>
</protein>
<dbReference type="Gene3D" id="3.30.200.20">
    <property type="entry name" value="Phosphorylase Kinase, domain 1"/>
    <property type="match status" value="1"/>
</dbReference>
<dbReference type="InterPro" id="IPR011009">
    <property type="entry name" value="Kinase-like_dom_sf"/>
</dbReference>
<feature type="compositionally biased region" description="Basic and acidic residues" evidence="8">
    <location>
        <begin position="553"/>
        <end position="566"/>
    </location>
</feature>
<evidence type="ECO:0000256" key="9">
    <source>
        <dbReference type="SAM" id="Phobius"/>
    </source>
</evidence>
<dbReference type="PROSITE" id="PS00107">
    <property type="entry name" value="PROTEIN_KINASE_ATP"/>
    <property type="match status" value="1"/>
</dbReference>
<evidence type="ECO:0000256" key="5">
    <source>
        <dbReference type="ARBA" id="ARBA00022777"/>
    </source>
</evidence>
<dbReference type="SMART" id="SM00220">
    <property type="entry name" value="S_TKc"/>
    <property type="match status" value="1"/>
</dbReference>
<keyword evidence="9" id="KW-0812">Transmembrane</keyword>
<evidence type="ECO:0000256" key="4">
    <source>
        <dbReference type="ARBA" id="ARBA00022741"/>
    </source>
</evidence>
<dbReference type="Pfam" id="PF00069">
    <property type="entry name" value="Pkinase"/>
    <property type="match status" value="1"/>
</dbReference>
<keyword evidence="9" id="KW-0472">Membrane</keyword>
<dbReference type="Proteomes" id="UP000241118">
    <property type="component" value="Unassembled WGS sequence"/>
</dbReference>
<keyword evidence="6 7" id="KW-0067">ATP-binding</keyword>
<dbReference type="GO" id="GO:0005524">
    <property type="term" value="F:ATP binding"/>
    <property type="evidence" value="ECO:0007669"/>
    <property type="project" value="UniProtKB-UniRule"/>
</dbReference>
<dbReference type="AlphaFoldDB" id="A0A2P8HZE8"/>
<keyword evidence="9" id="KW-1133">Transmembrane helix</keyword>
<evidence type="ECO:0000313" key="11">
    <source>
        <dbReference type="EMBL" id="PSL51587.1"/>
    </source>
</evidence>
<keyword evidence="12" id="KW-1185">Reference proteome</keyword>
<dbReference type="PROSITE" id="PS00108">
    <property type="entry name" value="PROTEIN_KINASE_ST"/>
    <property type="match status" value="1"/>
</dbReference>
<feature type="region of interest" description="Disordered" evidence="8">
    <location>
        <begin position="414"/>
        <end position="436"/>
    </location>
</feature>
<dbReference type="PANTHER" id="PTHR43289">
    <property type="entry name" value="MITOGEN-ACTIVATED PROTEIN KINASE KINASE KINASE 20-RELATED"/>
    <property type="match status" value="1"/>
</dbReference>
<gene>
    <name evidence="11" type="ORF">B0I31_11917</name>
</gene>
<reference evidence="11 12" key="1">
    <citation type="submission" date="2018-03" db="EMBL/GenBank/DDBJ databases">
        <title>Genomic Encyclopedia of Type Strains, Phase III (KMG-III): the genomes of soil and plant-associated and newly described type strains.</title>
        <authorList>
            <person name="Whitman W."/>
        </authorList>
    </citation>
    <scope>NUCLEOTIDE SEQUENCE [LARGE SCALE GENOMIC DNA]</scope>
    <source>
        <strain evidence="11 12">CGMCC 4.7097</strain>
    </source>
</reference>
<feature type="region of interest" description="Disordered" evidence="8">
    <location>
        <begin position="258"/>
        <end position="380"/>
    </location>
</feature>
<dbReference type="GO" id="GO:0004674">
    <property type="term" value="F:protein serine/threonine kinase activity"/>
    <property type="evidence" value="ECO:0007669"/>
    <property type="project" value="UniProtKB-KW"/>
</dbReference>
<dbReference type="SUPFAM" id="SSF56112">
    <property type="entry name" value="Protein kinase-like (PK-like)"/>
    <property type="match status" value="1"/>
</dbReference>
<evidence type="ECO:0000256" key="6">
    <source>
        <dbReference type="ARBA" id="ARBA00022840"/>
    </source>
</evidence>
<name>A0A2P8HZE8_SACCR</name>
<accession>A0A2P8HZE8</accession>
<dbReference type="EC" id="2.7.11.1" evidence="1"/>
<feature type="compositionally biased region" description="Polar residues" evidence="8">
    <location>
        <begin position="301"/>
        <end position="310"/>
    </location>
</feature>
<evidence type="ECO:0000256" key="1">
    <source>
        <dbReference type="ARBA" id="ARBA00012513"/>
    </source>
</evidence>
<keyword evidence="2" id="KW-0723">Serine/threonine-protein kinase</keyword>
<dbReference type="OrthoDB" id="9762169at2"/>
<evidence type="ECO:0000256" key="3">
    <source>
        <dbReference type="ARBA" id="ARBA00022679"/>
    </source>
</evidence>
<evidence type="ECO:0000256" key="7">
    <source>
        <dbReference type="PROSITE-ProRule" id="PRU10141"/>
    </source>
</evidence>
<dbReference type="PROSITE" id="PS50011">
    <property type="entry name" value="PROTEIN_KINASE_DOM"/>
    <property type="match status" value="1"/>
</dbReference>
<dbReference type="InterPro" id="IPR017441">
    <property type="entry name" value="Protein_kinase_ATP_BS"/>
</dbReference>
<proteinExistence type="predicted"/>